<dbReference type="PROSITE" id="PS50943">
    <property type="entry name" value="HTH_CROC1"/>
    <property type="match status" value="1"/>
</dbReference>
<dbReference type="Gene3D" id="1.10.260.40">
    <property type="entry name" value="lambda repressor-like DNA-binding domains"/>
    <property type="match status" value="1"/>
</dbReference>
<dbReference type="EMBL" id="CP041040">
    <property type="protein sequence ID" value="QDE36452.1"/>
    <property type="molecule type" value="Genomic_DNA"/>
</dbReference>
<protein>
    <submittedName>
        <fullName evidence="2">Helix-turn-helix transcriptional regulator</fullName>
    </submittedName>
</protein>
<dbReference type="SUPFAM" id="SSF47413">
    <property type="entry name" value="lambda repressor-like DNA-binding domains"/>
    <property type="match status" value="1"/>
</dbReference>
<dbReference type="GO" id="GO:0003677">
    <property type="term" value="F:DNA binding"/>
    <property type="evidence" value="ECO:0007669"/>
    <property type="project" value="InterPro"/>
</dbReference>
<sequence>MACPWIQRELAKRADASRPTVARIERGDDVSTAPLAKVAAVLGLAVALPASRNDLDVGGS</sequence>
<feature type="domain" description="HTH cro/C1-type" evidence="1">
    <location>
        <begin position="7"/>
        <end position="48"/>
    </location>
</feature>
<dbReference type="Proteomes" id="UP000316125">
    <property type="component" value="Chromosome"/>
</dbReference>
<dbReference type="AlphaFoldDB" id="A0A4Y5YUB8"/>
<dbReference type="InterPro" id="IPR001387">
    <property type="entry name" value="Cro/C1-type_HTH"/>
</dbReference>
<dbReference type="Pfam" id="PF01381">
    <property type="entry name" value="HTH_3"/>
    <property type="match status" value="1"/>
</dbReference>
<reference evidence="2 3" key="1">
    <citation type="submission" date="2019-06" db="EMBL/GenBank/DDBJ databases">
        <title>Complete genome of Microbacterium foliorum M2.</title>
        <authorList>
            <person name="Cao G."/>
        </authorList>
    </citation>
    <scope>NUCLEOTIDE SEQUENCE [LARGE SCALE GENOMIC DNA]</scope>
    <source>
        <strain evidence="2 3">M2</strain>
    </source>
</reference>
<evidence type="ECO:0000313" key="3">
    <source>
        <dbReference type="Proteomes" id="UP000316125"/>
    </source>
</evidence>
<dbReference type="InterPro" id="IPR010982">
    <property type="entry name" value="Lambda_DNA-bd_dom_sf"/>
</dbReference>
<evidence type="ECO:0000313" key="2">
    <source>
        <dbReference type="EMBL" id="QDE36452.1"/>
    </source>
</evidence>
<proteinExistence type="predicted"/>
<dbReference type="CDD" id="cd00093">
    <property type="entry name" value="HTH_XRE"/>
    <property type="match status" value="1"/>
</dbReference>
<dbReference type="OrthoDB" id="5083071at2"/>
<evidence type="ECO:0000259" key="1">
    <source>
        <dbReference type="PROSITE" id="PS50943"/>
    </source>
</evidence>
<gene>
    <name evidence="2" type="ORF">FIV50_01075</name>
</gene>
<organism evidence="2 3">
    <name type="scientific">Microbacterium foliorum</name>
    <dbReference type="NCBI Taxonomy" id="104336"/>
    <lineage>
        <taxon>Bacteria</taxon>
        <taxon>Bacillati</taxon>
        <taxon>Actinomycetota</taxon>
        <taxon>Actinomycetes</taxon>
        <taxon>Micrococcales</taxon>
        <taxon>Microbacteriaceae</taxon>
        <taxon>Microbacterium</taxon>
    </lineage>
</organism>
<accession>A0A4Y5YUB8</accession>
<name>A0A4Y5YUB8_9MICO</name>